<keyword evidence="6" id="KW-0812">Transmembrane</keyword>
<evidence type="ECO:0000259" key="11">
    <source>
        <dbReference type="Pfam" id="PF12019"/>
    </source>
</evidence>
<dbReference type="EMBL" id="FNWO01000011">
    <property type="protein sequence ID" value="SEH48157.1"/>
    <property type="molecule type" value="Genomic_DNA"/>
</dbReference>
<reference evidence="13" key="1">
    <citation type="submission" date="2016-10" db="EMBL/GenBank/DDBJ databases">
        <authorList>
            <person name="Varghese N."/>
            <person name="Submissions S."/>
        </authorList>
    </citation>
    <scope>NUCLEOTIDE SEQUENCE [LARGE SCALE GENOMIC DNA]</scope>
    <source>
        <strain evidence="13">DSM 13234</strain>
    </source>
</reference>
<keyword evidence="5" id="KW-0997">Cell inner membrane</keyword>
<keyword evidence="13" id="KW-1185">Reference proteome</keyword>
<dbReference type="SUPFAM" id="SSF54523">
    <property type="entry name" value="Pili subunits"/>
    <property type="match status" value="1"/>
</dbReference>
<dbReference type="Pfam" id="PF12019">
    <property type="entry name" value="GspH"/>
    <property type="match status" value="1"/>
</dbReference>
<proteinExistence type="inferred from homology"/>
<organism evidence="12 13">
    <name type="scientific">Magnetospirillum fulvum</name>
    <name type="common">Rhodospirillum fulvum</name>
    <dbReference type="NCBI Taxonomy" id="1082"/>
    <lineage>
        <taxon>Bacteria</taxon>
        <taxon>Pseudomonadati</taxon>
        <taxon>Pseudomonadota</taxon>
        <taxon>Alphaproteobacteria</taxon>
        <taxon>Rhodospirillales</taxon>
        <taxon>Rhodospirillaceae</taxon>
        <taxon>Magnetospirillum</taxon>
    </lineage>
</organism>
<evidence type="ECO:0000313" key="12">
    <source>
        <dbReference type="EMBL" id="SEH48157.1"/>
    </source>
</evidence>
<evidence type="ECO:0000256" key="6">
    <source>
        <dbReference type="ARBA" id="ARBA00022692"/>
    </source>
</evidence>
<evidence type="ECO:0000256" key="8">
    <source>
        <dbReference type="ARBA" id="ARBA00023136"/>
    </source>
</evidence>
<evidence type="ECO:0000256" key="9">
    <source>
        <dbReference type="ARBA" id="ARBA00025772"/>
    </source>
</evidence>
<comment type="subcellular location">
    <subcellularLocation>
        <location evidence="1">Cell inner membrane</location>
        <topology evidence="1">Single-pass membrane protein</topology>
    </subcellularLocation>
</comment>
<evidence type="ECO:0000256" key="2">
    <source>
        <dbReference type="ARBA" id="ARBA00021549"/>
    </source>
</evidence>
<keyword evidence="3" id="KW-1003">Cell membrane</keyword>
<keyword evidence="4" id="KW-0488">Methylation</keyword>
<evidence type="ECO:0000256" key="10">
    <source>
        <dbReference type="ARBA" id="ARBA00030775"/>
    </source>
</evidence>
<keyword evidence="8" id="KW-0472">Membrane</keyword>
<dbReference type="GO" id="GO:0005886">
    <property type="term" value="C:plasma membrane"/>
    <property type="evidence" value="ECO:0007669"/>
    <property type="project" value="UniProtKB-SubCell"/>
</dbReference>
<dbReference type="AlphaFoldDB" id="A0A1H6ILA0"/>
<dbReference type="GO" id="GO:0015627">
    <property type="term" value="C:type II protein secretion system complex"/>
    <property type="evidence" value="ECO:0007669"/>
    <property type="project" value="InterPro"/>
</dbReference>
<dbReference type="Proteomes" id="UP000182983">
    <property type="component" value="Unassembled WGS sequence"/>
</dbReference>
<dbReference type="InterPro" id="IPR022346">
    <property type="entry name" value="T2SS_GspH"/>
</dbReference>
<evidence type="ECO:0000256" key="4">
    <source>
        <dbReference type="ARBA" id="ARBA00022481"/>
    </source>
</evidence>
<evidence type="ECO:0000256" key="7">
    <source>
        <dbReference type="ARBA" id="ARBA00022989"/>
    </source>
</evidence>
<protein>
    <recommendedName>
        <fullName evidence="2">Type II secretion system protein H</fullName>
    </recommendedName>
    <alternativeName>
        <fullName evidence="10">General secretion pathway protein H</fullName>
    </alternativeName>
</protein>
<dbReference type="OrthoDB" id="8372711at2"/>
<accession>A0A1H6ILA0</accession>
<dbReference type="RefSeq" id="WP_074769123.1">
    <property type="nucleotide sequence ID" value="NZ_FNWO01000011.1"/>
</dbReference>
<feature type="domain" description="General secretion pathway GspH" evidence="11">
    <location>
        <begin position="37"/>
        <end position="118"/>
    </location>
</feature>
<sequence length="129" mass="13330">MSLLEALVTLAIVALLGTLGYPRLERAQTSLILRETVESLQVDLESARAAAISTGRRTDLHPVGGGRGYARPDGSVRALPEGIVLAAAGEMRFHPDGSASGTPWVVAGAGRTVAVAVEAATGSIWKQAQ</sequence>
<evidence type="ECO:0000256" key="3">
    <source>
        <dbReference type="ARBA" id="ARBA00022475"/>
    </source>
</evidence>
<dbReference type="InterPro" id="IPR045584">
    <property type="entry name" value="Pilin-like"/>
</dbReference>
<keyword evidence="7" id="KW-1133">Transmembrane helix</keyword>
<evidence type="ECO:0000256" key="5">
    <source>
        <dbReference type="ARBA" id="ARBA00022519"/>
    </source>
</evidence>
<comment type="similarity">
    <text evidence="9">Belongs to the GSP H family.</text>
</comment>
<dbReference type="GO" id="GO:0015628">
    <property type="term" value="P:protein secretion by the type II secretion system"/>
    <property type="evidence" value="ECO:0007669"/>
    <property type="project" value="InterPro"/>
</dbReference>
<evidence type="ECO:0000313" key="13">
    <source>
        <dbReference type="Proteomes" id="UP000182983"/>
    </source>
</evidence>
<gene>
    <name evidence="12" type="ORF">SAMN04244559_02527</name>
</gene>
<name>A0A1H6ILA0_MAGFU</name>
<evidence type="ECO:0000256" key="1">
    <source>
        <dbReference type="ARBA" id="ARBA00004377"/>
    </source>
</evidence>